<dbReference type="GO" id="GO:0009073">
    <property type="term" value="P:aromatic amino acid family biosynthetic process"/>
    <property type="evidence" value="ECO:0007669"/>
    <property type="project" value="UniProtKB-KW"/>
</dbReference>
<feature type="binding site" evidence="7">
    <location>
        <position position="336"/>
    </location>
    <ligand>
        <name>3-phosphoshikimate</name>
        <dbReference type="ChEBI" id="CHEBI:145989"/>
    </ligand>
</feature>
<evidence type="ECO:0000256" key="6">
    <source>
        <dbReference type="ARBA" id="ARBA00044633"/>
    </source>
</evidence>
<comment type="subunit">
    <text evidence="7">Monomer.</text>
</comment>
<evidence type="ECO:0000313" key="9">
    <source>
        <dbReference type="EMBL" id="PIE62143.1"/>
    </source>
</evidence>
<dbReference type="InterPro" id="IPR013792">
    <property type="entry name" value="RNA3'P_cycl/enolpyr_Trfase_a/b"/>
</dbReference>
<dbReference type="PIRSF" id="PIRSF000505">
    <property type="entry name" value="EPSPS"/>
    <property type="match status" value="1"/>
</dbReference>
<feature type="binding site" evidence="7">
    <location>
        <position position="381"/>
    </location>
    <ligand>
        <name>phosphoenolpyruvate</name>
        <dbReference type="ChEBI" id="CHEBI:58702"/>
    </ligand>
</feature>
<dbReference type="Proteomes" id="UP000231203">
    <property type="component" value="Unassembled WGS sequence"/>
</dbReference>
<dbReference type="SUPFAM" id="SSF55205">
    <property type="entry name" value="EPT/RTPC-like"/>
    <property type="match status" value="1"/>
</dbReference>
<dbReference type="InterPro" id="IPR036968">
    <property type="entry name" value="Enolpyruvate_Tfrase_sf"/>
</dbReference>
<keyword evidence="4 7" id="KW-0808">Transferase</keyword>
<comment type="similarity">
    <text evidence="2 7">Belongs to the EPSP synthase family.</text>
</comment>
<dbReference type="EMBL" id="PDTI01000062">
    <property type="protein sequence ID" value="PIE62143.1"/>
    <property type="molecule type" value="Genomic_DNA"/>
</dbReference>
<dbReference type="CDD" id="cd01556">
    <property type="entry name" value="EPSP_synthase"/>
    <property type="match status" value="1"/>
</dbReference>
<dbReference type="NCBIfam" id="TIGR01356">
    <property type="entry name" value="aroA"/>
    <property type="match status" value="1"/>
</dbReference>
<comment type="catalytic activity">
    <reaction evidence="6">
        <text>3-phosphoshikimate + phosphoenolpyruvate = 5-O-(1-carboxyvinyl)-3-phosphoshikimate + phosphate</text>
        <dbReference type="Rhea" id="RHEA:21256"/>
        <dbReference type="ChEBI" id="CHEBI:43474"/>
        <dbReference type="ChEBI" id="CHEBI:57701"/>
        <dbReference type="ChEBI" id="CHEBI:58702"/>
        <dbReference type="ChEBI" id="CHEBI:145989"/>
        <dbReference type="EC" id="2.5.1.19"/>
    </reaction>
    <physiologicalReaction direction="left-to-right" evidence="6">
        <dbReference type="Rhea" id="RHEA:21257"/>
    </physiologicalReaction>
</comment>
<comment type="function">
    <text evidence="7">Catalyzes the transfer of the enolpyruvyl moiety of phosphoenolpyruvate (PEP) to the 5-hydroxyl of shikimate-3-phosphate (S3P) to produce enolpyruvyl shikimate-3-phosphate and inorganic phosphate.</text>
</comment>
<feature type="domain" description="Enolpyruvate transferase" evidence="8">
    <location>
        <begin position="12"/>
        <end position="413"/>
    </location>
</feature>
<comment type="pathway">
    <text evidence="1 7">Metabolic intermediate biosynthesis; chorismate biosynthesis; chorismate from D-erythrose 4-phosphate and phosphoenolpyruvate: step 6/7.</text>
</comment>
<dbReference type="GO" id="GO:0009423">
    <property type="term" value="P:chorismate biosynthetic process"/>
    <property type="evidence" value="ECO:0007669"/>
    <property type="project" value="UniProtKB-UniRule"/>
</dbReference>
<keyword evidence="7" id="KW-0963">Cytoplasm</keyword>
<evidence type="ECO:0000313" key="10">
    <source>
        <dbReference type="Proteomes" id="UP000231203"/>
    </source>
</evidence>
<dbReference type="PANTHER" id="PTHR21090">
    <property type="entry name" value="AROM/DEHYDROQUINATE SYNTHASE"/>
    <property type="match status" value="1"/>
</dbReference>
<reference evidence="9 10" key="1">
    <citation type="submission" date="2017-10" db="EMBL/GenBank/DDBJ databases">
        <title>Novel microbial diversity and functional potential in the marine mammal oral microbiome.</title>
        <authorList>
            <person name="Dudek N.K."/>
            <person name="Sun C.L."/>
            <person name="Burstein D."/>
            <person name="Kantor R.S."/>
            <person name="Aliaga Goltsman D.S."/>
            <person name="Bik E.M."/>
            <person name="Thomas B.C."/>
            <person name="Banfield J.F."/>
            <person name="Relman D.A."/>
        </authorList>
    </citation>
    <scope>NUCLEOTIDE SEQUENCE [LARGE SCALE GENOMIC DNA]</scope>
    <source>
        <strain evidence="9">DOLJORAL78_47_202</strain>
    </source>
</reference>
<feature type="binding site" evidence="7">
    <location>
        <position position="120"/>
    </location>
    <ligand>
        <name>phosphoenolpyruvate</name>
        <dbReference type="ChEBI" id="CHEBI:58702"/>
    </ligand>
</feature>
<accession>A0A2G6MPX7</accession>
<feature type="binding site" evidence="7">
    <location>
        <position position="20"/>
    </location>
    <ligand>
        <name>3-phosphoshikimate</name>
        <dbReference type="ChEBI" id="CHEBI:145989"/>
    </ligand>
</feature>
<dbReference type="GO" id="GO:0005737">
    <property type="term" value="C:cytoplasm"/>
    <property type="evidence" value="ECO:0007669"/>
    <property type="project" value="UniProtKB-SubCell"/>
</dbReference>
<feature type="binding site" evidence="7">
    <location>
        <position position="309"/>
    </location>
    <ligand>
        <name>3-phosphoshikimate</name>
        <dbReference type="ChEBI" id="CHEBI:145989"/>
    </ligand>
</feature>
<gene>
    <name evidence="7 9" type="primary">aroA</name>
    <name evidence="9" type="ORF">CSA25_06635</name>
</gene>
<dbReference type="InterPro" id="IPR006264">
    <property type="entry name" value="EPSP_synthase"/>
</dbReference>
<dbReference type="InterPro" id="IPR023193">
    <property type="entry name" value="EPSP_synthase_CS"/>
</dbReference>
<sequence length="418" mass="44885">MKHVIPRNVQDQVVNIPGSKSISHRMLICAALAGGVSELYNVLDSQDISLTRKTLACMGAQIETRQDGVLKVTGFDGWPKPWVDPIHLGNSGTSMRLLAGIAALGNTPYTLTGDERMRQRPMGELLDALGCIRISAVSHNKEGRPPVVIQGGDRSGGRILLDCSRSSQYLSALLMAGAFFDQGLVIDLTGPAVSQPYIGLTVDVMKQFGVNACRISDTCYEVPGRQTYTSGTRSVEPDLSNAGYFWAAGAVTGAQIGVDNIGTTSLQGDLKQAYIFEKMGCSVNHDSRVLRVKGHPLHGVDLDMSDTPDAVPAVAVTAAFAKGTTRITNIGHLRIKECDRIDAVCSQLVKMGIKTVQGPDFMEITGGTPHGAVIETFNDHRIAMAFAVAGLRVAGIEIENPRCVEKSFPTFWQLFDAL</sequence>
<keyword evidence="5 7" id="KW-0057">Aromatic amino acid biosynthesis</keyword>
<evidence type="ECO:0000256" key="7">
    <source>
        <dbReference type="HAMAP-Rule" id="MF_00210"/>
    </source>
</evidence>
<comment type="caution">
    <text evidence="9">The sequence shown here is derived from an EMBL/GenBank/DDBJ whole genome shotgun (WGS) entry which is preliminary data.</text>
</comment>
<evidence type="ECO:0000256" key="2">
    <source>
        <dbReference type="ARBA" id="ARBA00009948"/>
    </source>
</evidence>
<feature type="binding site" evidence="7">
    <location>
        <position position="166"/>
    </location>
    <ligand>
        <name>3-phosphoshikimate</name>
        <dbReference type="ChEBI" id="CHEBI:145989"/>
    </ligand>
</feature>
<protein>
    <recommendedName>
        <fullName evidence="7">3-phosphoshikimate 1-carboxyvinyltransferase</fullName>
        <ecNumber evidence="7">2.5.1.19</ecNumber>
    </recommendedName>
    <alternativeName>
        <fullName evidence="7">5-enolpyruvylshikimate-3-phosphate synthase</fullName>
        <shortName evidence="7">EPSP synthase</shortName>
        <shortName evidence="7">EPSPS</shortName>
    </alternativeName>
</protein>
<comment type="caution">
    <text evidence="7">Lacks conserved residue(s) required for the propagation of feature annotation.</text>
</comment>
<dbReference type="HAMAP" id="MF_00210">
    <property type="entry name" value="EPSP_synth"/>
    <property type="match status" value="1"/>
</dbReference>
<comment type="subcellular location">
    <subcellularLocation>
        <location evidence="7">Cytoplasm</location>
    </subcellularLocation>
</comment>
<feature type="active site" description="Proton acceptor" evidence="7">
    <location>
        <position position="309"/>
    </location>
</feature>
<evidence type="ECO:0000256" key="4">
    <source>
        <dbReference type="ARBA" id="ARBA00022679"/>
    </source>
</evidence>
<dbReference type="AlphaFoldDB" id="A0A2G6MPX7"/>
<dbReference type="InterPro" id="IPR001986">
    <property type="entry name" value="Enolpyruvate_Tfrase_dom"/>
</dbReference>
<feature type="binding site" evidence="7">
    <location>
        <position position="168"/>
    </location>
    <ligand>
        <name>3-phosphoshikimate</name>
        <dbReference type="ChEBI" id="CHEBI:145989"/>
    </ligand>
</feature>
<feature type="binding site" evidence="7">
    <location>
        <position position="167"/>
    </location>
    <ligand>
        <name>3-phosphoshikimate</name>
        <dbReference type="ChEBI" id="CHEBI:145989"/>
    </ligand>
</feature>
<dbReference type="Pfam" id="PF00275">
    <property type="entry name" value="EPSP_synthase"/>
    <property type="match status" value="1"/>
</dbReference>
<dbReference type="Gene3D" id="3.65.10.10">
    <property type="entry name" value="Enolpyruvate transferase domain"/>
    <property type="match status" value="2"/>
</dbReference>
<feature type="binding site" evidence="7">
    <location>
        <position position="20"/>
    </location>
    <ligand>
        <name>phosphoenolpyruvate</name>
        <dbReference type="ChEBI" id="CHEBI:58702"/>
    </ligand>
</feature>
<dbReference type="PROSITE" id="PS00885">
    <property type="entry name" value="EPSP_SYNTHASE_2"/>
    <property type="match status" value="1"/>
</dbReference>
<keyword evidence="3 7" id="KW-0028">Amino-acid biosynthesis</keyword>
<feature type="binding site" evidence="7">
    <location>
        <position position="25"/>
    </location>
    <ligand>
        <name>3-phosphoshikimate</name>
        <dbReference type="ChEBI" id="CHEBI:145989"/>
    </ligand>
</feature>
<evidence type="ECO:0000256" key="1">
    <source>
        <dbReference type="ARBA" id="ARBA00004811"/>
    </source>
</evidence>
<dbReference type="GO" id="GO:0008652">
    <property type="term" value="P:amino acid biosynthetic process"/>
    <property type="evidence" value="ECO:0007669"/>
    <property type="project" value="UniProtKB-KW"/>
</dbReference>
<dbReference type="GO" id="GO:0003866">
    <property type="term" value="F:3-phosphoshikimate 1-carboxyvinyltransferase activity"/>
    <property type="evidence" value="ECO:0007669"/>
    <property type="project" value="UniProtKB-UniRule"/>
</dbReference>
<feature type="binding site" evidence="7">
    <location>
        <position position="21"/>
    </location>
    <ligand>
        <name>3-phosphoshikimate</name>
        <dbReference type="ChEBI" id="CHEBI:145989"/>
    </ligand>
</feature>
<proteinExistence type="inferred from homology"/>
<feature type="binding site" evidence="7">
    <location>
        <position position="406"/>
    </location>
    <ligand>
        <name>phosphoenolpyruvate</name>
        <dbReference type="ChEBI" id="CHEBI:58702"/>
    </ligand>
</feature>
<feature type="binding site" evidence="7">
    <location>
        <position position="194"/>
    </location>
    <ligand>
        <name>3-phosphoshikimate</name>
        <dbReference type="ChEBI" id="CHEBI:145989"/>
    </ligand>
</feature>
<evidence type="ECO:0000256" key="3">
    <source>
        <dbReference type="ARBA" id="ARBA00022605"/>
    </source>
</evidence>
<evidence type="ECO:0000259" key="8">
    <source>
        <dbReference type="Pfam" id="PF00275"/>
    </source>
</evidence>
<name>A0A2G6MPX7_9BACT</name>
<dbReference type="PROSITE" id="PS00104">
    <property type="entry name" value="EPSP_SYNTHASE_1"/>
    <property type="match status" value="1"/>
</dbReference>
<organism evidence="9 10">
    <name type="scientific">Desulfobacter postgatei</name>
    <dbReference type="NCBI Taxonomy" id="2293"/>
    <lineage>
        <taxon>Bacteria</taxon>
        <taxon>Pseudomonadati</taxon>
        <taxon>Thermodesulfobacteriota</taxon>
        <taxon>Desulfobacteria</taxon>
        <taxon>Desulfobacterales</taxon>
        <taxon>Desulfobacteraceae</taxon>
        <taxon>Desulfobacter</taxon>
    </lineage>
</organism>
<evidence type="ECO:0000256" key="5">
    <source>
        <dbReference type="ARBA" id="ARBA00023141"/>
    </source>
</evidence>
<dbReference type="PANTHER" id="PTHR21090:SF5">
    <property type="entry name" value="PENTAFUNCTIONAL AROM POLYPEPTIDE"/>
    <property type="match status" value="1"/>
</dbReference>
<feature type="binding site" evidence="7">
    <location>
        <position position="92"/>
    </location>
    <ligand>
        <name>phosphoenolpyruvate</name>
        <dbReference type="ChEBI" id="CHEBI:58702"/>
    </ligand>
</feature>
<dbReference type="UniPathway" id="UPA00053">
    <property type="reaction ID" value="UER00089"/>
</dbReference>
<feature type="binding site" evidence="7">
    <location>
        <position position="340"/>
    </location>
    <ligand>
        <name>phosphoenolpyruvate</name>
        <dbReference type="ChEBI" id="CHEBI:58702"/>
    </ligand>
</feature>
<feature type="binding site" evidence="7">
    <location>
        <position position="168"/>
    </location>
    <ligand>
        <name>phosphoenolpyruvate</name>
        <dbReference type="ChEBI" id="CHEBI:58702"/>
    </ligand>
</feature>
<dbReference type="EC" id="2.5.1.19" evidence="7"/>